<comment type="caution">
    <text evidence="2">The sequence shown here is derived from an EMBL/GenBank/DDBJ whole genome shotgun (WGS) entry which is preliminary data.</text>
</comment>
<keyword evidence="1" id="KW-1133">Transmembrane helix</keyword>
<evidence type="ECO:0000313" key="2">
    <source>
        <dbReference type="EMBL" id="MFL8999529.1"/>
    </source>
</evidence>
<sequence>MKDVVFVDGPESFLSSLDQIGDFGGGLPVFRGWPIFDVKVEGDRYKGTLTPKLMLGLIEFQEQLMRAYTEIRYGSSSLAKLTAAEKAELELIFHITEGSTDGQGPLDNALNKIISALPMNKMSGGQVTALLIVAVLCFAGYMVFTGWNHSDLEKAKLASADKTSQTQAALVSKLADALASSRLPPEAVAIKDRAAEGYRAIVIGAPDASSIDIQGEHFNADELDKIRAQEPPIKTRQERREDVYIEMIKRHPEYLSLTLRLPGQDYTFPGRVDLSKFDQQKINQLFDSLRDSSPLRIFHYSAEQKEKIVRTDVLAVDDITVARNARPSQ</sequence>
<protein>
    <recommendedName>
        <fullName evidence="4">Pilus assembly protein PilO</fullName>
    </recommendedName>
</protein>
<feature type="transmembrane region" description="Helical" evidence="1">
    <location>
        <begin position="127"/>
        <end position="147"/>
    </location>
</feature>
<organism evidence="2 3">
    <name type="scientific">Pseudomonas azerbaijanorientalis</name>
    <dbReference type="NCBI Taxonomy" id="2842350"/>
    <lineage>
        <taxon>Bacteria</taxon>
        <taxon>Pseudomonadati</taxon>
        <taxon>Pseudomonadota</taxon>
        <taxon>Gammaproteobacteria</taxon>
        <taxon>Pseudomonadales</taxon>
        <taxon>Pseudomonadaceae</taxon>
        <taxon>Pseudomonas</taxon>
    </lineage>
</organism>
<proteinExistence type="predicted"/>
<keyword evidence="3" id="KW-1185">Reference proteome</keyword>
<dbReference type="EMBL" id="JBJNUY010000005">
    <property type="protein sequence ID" value="MFL8999529.1"/>
    <property type="molecule type" value="Genomic_DNA"/>
</dbReference>
<gene>
    <name evidence="2" type="ORF">ACJ8NA_12800</name>
</gene>
<dbReference type="Proteomes" id="UP001628646">
    <property type="component" value="Unassembled WGS sequence"/>
</dbReference>
<keyword evidence="1" id="KW-0472">Membrane</keyword>
<evidence type="ECO:0008006" key="4">
    <source>
        <dbReference type="Google" id="ProtNLM"/>
    </source>
</evidence>
<evidence type="ECO:0000256" key="1">
    <source>
        <dbReference type="SAM" id="Phobius"/>
    </source>
</evidence>
<evidence type="ECO:0000313" key="3">
    <source>
        <dbReference type="Proteomes" id="UP001628646"/>
    </source>
</evidence>
<dbReference type="RefSeq" id="WP_407800285.1">
    <property type="nucleotide sequence ID" value="NZ_JBJNUX010000004.1"/>
</dbReference>
<name>A0ABW8W2N8_9PSED</name>
<accession>A0ABW8W2N8</accession>
<reference evidence="2 3" key="1">
    <citation type="submission" date="2024-12" db="EMBL/GenBank/DDBJ databases">
        <title>Pseudomonas species isolated from Lotus nodules promote plant growth.</title>
        <authorList>
            <person name="Yu Y.-H."/>
            <person name="Kurtenbach J."/>
            <person name="Crosbie D."/>
            <person name="Brachmann A."/>
            <person name="Marin M."/>
        </authorList>
    </citation>
    <scope>NUCLEOTIDE SEQUENCE [LARGE SCALE GENOMIC DNA]</scope>
    <source>
        <strain evidence="2 3">PLb11B</strain>
    </source>
</reference>
<keyword evidence="1" id="KW-0812">Transmembrane</keyword>